<accession>A0A9W7F041</accession>
<dbReference type="SUPFAM" id="SSF81296">
    <property type="entry name" value="E set domains"/>
    <property type="match status" value="1"/>
</dbReference>
<dbReference type="InterPro" id="IPR014756">
    <property type="entry name" value="Ig_E-set"/>
</dbReference>
<sequence length="542" mass="58812">MGSTPSTGSATSTLTSTPTPSPVPPTTTSPPNPTSTLSITSLAGPIQHSSLSQPLTLTSILLPPFPDLPTACKKIEIDLHTNVETHCATPPPPTSLPTVTSSPFRILGSSPHGLHLGITLSTPQTVGGSYFSLYVTAPHHESSGRVVDNWDGTYDAYFTVPEPDAPYEVLVTFDYTACTGYRLQSQKRSKFLGISALSFTIKYPSTASIPFAPPPSIYLSYTGHWSHPSSLWTPSPHTCAPLPSPPYPPSIVFAGDSTTGQLSSCLFNSGPTPDNNTQLTNLETCAVLRVVAADPSRAGSDTTPEDLDLLAKLGSVASTTYAECYSGPFDPTKPFDWKDFCHVPIMAKKTGWAKLSEDVVSEFVSAVPRPDRPRTATMLLSESAHVMYSYTYPEFKTKLAKILSKIRSGGPYLEAGSRIVYRQPWSIQEFCIYDTDYAPIPPKTQKDNMERTGVGPTLSDPQSLLHSSLILDTLVIPSNGTVGYVEDYWMSKSWWKSVPKSGVGCVMGVCREDEFPGEYFDMRHMQQPVVGATLLAIFKYIM</sequence>
<feature type="region of interest" description="Disordered" evidence="1">
    <location>
        <begin position="1"/>
        <end position="37"/>
    </location>
</feature>
<evidence type="ECO:0000313" key="2">
    <source>
        <dbReference type="EMBL" id="GMH98779.1"/>
    </source>
</evidence>
<evidence type="ECO:0000256" key="1">
    <source>
        <dbReference type="SAM" id="MobiDB-lite"/>
    </source>
</evidence>
<reference evidence="3" key="1">
    <citation type="journal article" date="2023" name="Commun. Biol.">
        <title>Genome analysis of Parmales, the sister group of diatoms, reveals the evolutionary specialization of diatoms from phago-mixotrophs to photoautotrophs.</title>
        <authorList>
            <person name="Ban H."/>
            <person name="Sato S."/>
            <person name="Yoshikawa S."/>
            <person name="Yamada K."/>
            <person name="Nakamura Y."/>
            <person name="Ichinomiya M."/>
            <person name="Sato N."/>
            <person name="Blanc-Mathieu R."/>
            <person name="Endo H."/>
            <person name="Kuwata A."/>
            <person name="Ogata H."/>
        </authorList>
    </citation>
    <scope>NUCLEOTIDE SEQUENCE [LARGE SCALE GENOMIC DNA]</scope>
    <source>
        <strain evidence="3">NIES 3699</strain>
    </source>
</reference>
<dbReference type="InterPro" id="IPR013783">
    <property type="entry name" value="Ig-like_fold"/>
</dbReference>
<protein>
    <submittedName>
        <fullName evidence="2">Uncharacterized protein</fullName>
    </submittedName>
</protein>
<feature type="compositionally biased region" description="Pro residues" evidence="1">
    <location>
        <begin position="19"/>
        <end position="33"/>
    </location>
</feature>
<dbReference type="Gene3D" id="2.60.40.10">
    <property type="entry name" value="Immunoglobulins"/>
    <property type="match status" value="1"/>
</dbReference>
<keyword evidence="3" id="KW-1185">Reference proteome</keyword>
<comment type="caution">
    <text evidence="2">The sequence shown here is derived from an EMBL/GenBank/DDBJ whole genome shotgun (WGS) entry which is preliminary data.</text>
</comment>
<evidence type="ECO:0000313" key="3">
    <source>
        <dbReference type="Proteomes" id="UP001165160"/>
    </source>
</evidence>
<gene>
    <name evidence="2" type="ORF">TrVE_jg8863</name>
</gene>
<dbReference type="EMBL" id="BRXX01000225">
    <property type="protein sequence ID" value="GMH98779.1"/>
    <property type="molecule type" value="Genomic_DNA"/>
</dbReference>
<name>A0A9W7F041_9STRA</name>
<feature type="compositionally biased region" description="Low complexity" evidence="1">
    <location>
        <begin position="1"/>
        <end position="18"/>
    </location>
</feature>
<dbReference type="Proteomes" id="UP001165160">
    <property type="component" value="Unassembled WGS sequence"/>
</dbReference>
<proteinExistence type="predicted"/>
<dbReference type="AlphaFoldDB" id="A0A9W7F041"/>
<organism evidence="2 3">
    <name type="scientific">Triparma verrucosa</name>
    <dbReference type="NCBI Taxonomy" id="1606542"/>
    <lineage>
        <taxon>Eukaryota</taxon>
        <taxon>Sar</taxon>
        <taxon>Stramenopiles</taxon>
        <taxon>Ochrophyta</taxon>
        <taxon>Bolidophyceae</taxon>
        <taxon>Parmales</taxon>
        <taxon>Triparmaceae</taxon>
        <taxon>Triparma</taxon>
    </lineage>
</organism>